<reference evidence="2" key="2">
    <citation type="submission" date="2020-02" db="EMBL/GenBank/DDBJ databases">
        <authorList>
            <person name="Gilchrist C.L.M."/>
            <person name="Chooi Y.-H."/>
        </authorList>
    </citation>
    <scope>NUCLEOTIDE SEQUENCE</scope>
    <source>
        <strain evidence="2">MST-FP2251</strain>
    </source>
</reference>
<reference evidence="2" key="1">
    <citation type="journal article" date="2019" name="Beilstein J. Org. Chem.">
        <title>Nanangenines: drimane sesquiterpenoids as the dominant metabolite cohort of a novel Australian fungus, Aspergillus nanangensis.</title>
        <authorList>
            <person name="Lacey H.J."/>
            <person name="Gilchrist C.L.M."/>
            <person name="Crombie A."/>
            <person name="Kalaitzis J.A."/>
            <person name="Vuong D."/>
            <person name="Rutledge P.J."/>
            <person name="Turner P."/>
            <person name="Pitt J.I."/>
            <person name="Lacey E."/>
            <person name="Chooi Y.H."/>
            <person name="Piggott A.M."/>
        </authorList>
    </citation>
    <scope>NUCLEOTIDE SEQUENCE</scope>
    <source>
        <strain evidence="2">MST-FP2251</strain>
    </source>
</reference>
<dbReference type="Gene3D" id="3.30.2140.20">
    <property type="match status" value="1"/>
</dbReference>
<keyword evidence="3" id="KW-1185">Reference proteome</keyword>
<comment type="similarity">
    <text evidence="1">Belongs to the arylamine N-acetyltransferase family.</text>
</comment>
<name>A0AAD4CKT2_ASPNN</name>
<dbReference type="PANTHER" id="PTHR11786:SF0">
    <property type="entry name" value="ARYLAMINE N-ACETYLTRANSFERASE 4-RELATED"/>
    <property type="match status" value="1"/>
</dbReference>
<gene>
    <name evidence="2" type="primary">NAT3</name>
    <name evidence="2" type="ORF">FE257_009333</name>
</gene>
<comment type="caution">
    <text evidence="2">The sequence shown here is derived from an EMBL/GenBank/DDBJ whole genome shotgun (WGS) entry which is preliminary data.</text>
</comment>
<sequence length="365" mass="41725">MDEFHDLIPGTAYSPDQIRAWLQHIRLPQTLTPYINNPSSIPKTYSTLQQLMRCQITRFPYENLSVHYSPTHSVTIRPEALYQKFMGPYRDGGNGRGGYCMELSIFFHHMLRGLGFYVYMTAVRIRSRVDGVPQGDFGGYTHINNIVHLSGTGTGTTNGDSCSSSSSQKFSVDVAFGGDGPTNPMPLVEQHEQHEQQPSRHAPIIPNLGPQEVRLLQSAFPKQSLKAPRHWIYQYRNGADKPWNSFYCFTENEFFQEDFEVMNWFTSTAISTHRLAVLVVRFLRRDEKLRFEEGSELPEEEEVEIVGKVMLVNNVVKVNWGGKTTVVHSCDSEEQRVQALREYFGIYLTGEEARAIQGWDMELKS</sequence>
<dbReference type="GO" id="GO:0016407">
    <property type="term" value="F:acetyltransferase activity"/>
    <property type="evidence" value="ECO:0007669"/>
    <property type="project" value="InterPro"/>
</dbReference>
<dbReference type="Proteomes" id="UP001194746">
    <property type="component" value="Unassembled WGS sequence"/>
</dbReference>
<organism evidence="2 3">
    <name type="scientific">Aspergillus nanangensis</name>
    <dbReference type="NCBI Taxonomy" id="2582783"/>
    <lineage>
        <taxon>Eukaryota</taxon>
        <taxon>Fungi</taxon>
        <taxon>Dikarya</taxon>
        <taxon>Ascomycota</taxon>
        <taxon>Pezizomycotina</taxon>
        <taxon>Eurotiomycetes</taxon>
        <taxon>Eurotiomycetidae</taxon>
        <taxon>Eurotiales</taxon>
        <taxon>Aspergillaceae</taxon>
        <taxon>Aspergillus</taxon>
        <taxon>Aspergillus subgen. Circumdati</taxon>
    </lineage>
</organism>
<accession>A0AAD4CKT2</accession>
<dbReference type="Pfam" id="PF00797">
    <property type="entry name" value="Acetyltransf_2"/>
    <property type="match status" value="1"/>
</dbReference>
<dbReference type="AlphaFoldDB" id="A0AAD4CKT2"/>
<dbReference type="SUPFAM" id="SSF54001">
    <property type="entry name" value="Cysteine proteinases"/>
    <property type="match status" value="1"/>
</dbReference>
<evidence type="ECO:0000313" key="3">
    <source>
        <dbReference type="Proteomes" id="UP001194746"/>
    </source>
</evidence>
<evidence type="ECO:0000313" key="2">
    <source>
        <dbReference type="EMBL" id="KAF9888068.1"/>
    </source>
</evidence>
<protein>
    <submittedName>
        <fullName evidence="2">N-terminal acetyltransferase</fullName>
    </submittedName>
</protein>
<dbReference type="InterPro" id="IPR001447">
    <property type="entry name" value="Arylamine_N-AcTrfase"/>
</dbReference>
<dbReference type="InterPro" id="IPR053710">
    <property type="entry name" value="Arylamine_NAT_domain_sf"/>
</dbReference>
<dbReference type="PANTHER" id="PTHR11786">
    <property type="entry name" value="N-HYDROXYARYLAMINE O-ACETYLTRANSFERASE"/>
    <property type="match status" value="1"/>
</dbReference>
<proteinExistence type="inferred from homology"/>
<dbReference type="EMBL" id="VCAU01000052">
    <property type="protein sequence ID" value="KAF9888068.1"/>
    <property type="molecule type" value="Genomic_DNA"/>
</dbReference>
<dbReference type="InterPro" id="IPR038765">
    <property type="entry name" value="Papain-like_cys_pep_sf"/>
</dbReference>
<evidence type="ECO:0000256" key="1">
    <source>
        <dbReference type="ARBA" id="ARBA00006547"/>
    </source>
</evidence>